<dbReference type="Gene3D" id="1.20.1560.10">
    <property type="entry name" value="ABC transporter type 1, transmembrane domain"/>
    <property type="match status" value="1"/>
</dbReference>
<dbReference type="OrthoDB" id="3237158at2"/>
<evidence type="ECO:0000256" key="8">
    <source>
        <dbReference type="ARBA" id="ARBA00023136"/>
    </source>
</evidence>
<dbReference type="PANTHER" id="PTHR24221:SF654">
    <property type="entry name" value="ATP-BINDING CASSETTE SUB-FAMILY B MEMBER 6"/>
    <property type="match status" value="1"/>
</dbReference>
<keyword evidence="3 10" id="KW-0812">Transmembrane</keyword>
<comment type="caution">
    <text evidence="13">The sequence shown here is derived from an EMBL/GenBank/DDBJ whole genome shotgun (WGS) entry which is preliminary data.</text>
</comment>
<evidence type="ECO:0000259" key="12">
    <source>
        <dbReference type="PROSITE" id="PS50929"/>
    </source>
</evidence>
<dbReference type="InterPro" id="IPR003593">
    <property type="entry name" value="AAA+_ATPase"/>
</dbReference>
<dbReference type="RefSeq" id="WP_021030766.1">
    <property type="nucleotide sequence ID" value="NZ_KI391954.1"/>
</dbReference>
<dbReference type="PROSITE" id="PS50893">
    <property type="entry name" value="ABC_TRANSPORTER_2"/>
    <property type="match status" value="1"/>
</dbReference>
<reference evidence="13 14" key="1">
    <citation type="journal article" date="2011" name="Stand. Genomic Sci.">
        <title>High quality draft genome sequence of Segniliparus rugosus CDC 945(T)= (ATCC BAA-974(T)).</title>
        <authorList>
            <person name="Earl A.M."/>
            <person name="Desjardins C.A."/>
            <person name="Fitzgerald M.G."/>
            <person name="Arachchi H.M."/>
            <person name="Zeng Q."/>
            <person name="Mehta T."/>
            <person name="Griggs A."/>
            <person name="Birren B.W."/>
            <person name="Toney N.C."/>
            <person name="Carr J."/>
            <person name="Posey J."/>
            <person name="Butler W.R."/>
        </authorList>
    </citation>
    <scope>NUCLEOTIDE SEQUENCE [LARGE SCALE GENOMIC DNA]</scope>
    <source>
        <strain evidence="14">ATCC BAA-974 / DSM 45345 / CCUG 50838 / CIP 108380 / JCM 13579 / CDC 945</strain>
    </source>
</reference>
<dbReference type="STRING" id="679197.HMPREF9336_04338"/>
<evidence type="ECO:0000256" key="6">
    <source>
        <dbReference type="ARBA" id="ARBA00022967"/>
    </source>
</evidence>
<evidence type="ECO:0000313" key="14">
    <source>
        <dbReference type="Proteomes" id="UP000004816"/>
    </source>
</evidence>
<dbReference type="PROSITE" id="PS50929">
    <property type="entry name" value="ABC_TM1F"/>
    <property type="match status" value="1"/>
</dbReference>
<dbReference type="InterPro" id="IPR017871">
    <property type="entry name" value="ABC_transporter-like_CS"/>
</dbReference>
<keyword evidence="7 10" id="KW-1133">Transmembrane helix</keyword>
<dbReference type="InterPro" id="IPR036640">
    <property type="entry name" value="ABC1_TM_sf"/>
</dbReference>
<evidence type="ECO:0000256" key="7">
    <source>
        <dbReference type="ARBA" id="ARBA00022989"/>
    </source>
</evidence>
<keyword evidence="8 10" id="KW-0472">Membrane</keyword>
<dbReference type="Proteomes" id="UP000004816">
    <property type="component" value="Unassembled WGS sequence"/>
</dbReference>
<feature type="domain" description="ABC transporter" evidence="11">
    <location>
        <begin position="352"/>
        <end position="570"/>
    </location>
</feature>
<keyword evidence="2" id="KW-0997">Cell inner membrane</keyword>
<dbReference type="NCBIfam" id="TIGR02868">
    <property type="entry name" value="CydC"/>
    <property type="match status" value="1"/>
</dbReference>
<dbReference type="AlphaFoldDB" id="U1N4S4"/>
<feature type="transmembrane region" description="Helical" evidence="10">
    <location>
        <begin position="174"/>
        <end position="192"/>
    </location>
</feature>
<dbReference type="GO" id="GO:0140359">
    <property type="term" value="F:ABC-type transporter activity"/>
    <property type="evidence" value="ECO:0007669"/>
    <property type="project" value="InterPro"/>
</dbReference>
<dbReference type="EMBL" id="ACZI02000003">
    <property type="protein sequence ID" value="ERG69194.1"/>
    <property type="molecule type" value="Genomic_DNA"/>
</dbReference>
<evidence type="ECO:0000256" key="3">
    <source>
        <dbReference type="ARBA" id="ARBA00022692"/>
    </source>
</evidence>
<protein>
    <submittedName>
        <fullName evidence="13">Thiol reductant ABC exporter, CydC subunit</fullName>
    </submittedName>
</protein>
<dbReference type="InterPro" id="IPR027417">
    <property type="entry name" value="P-loop_NTPase"/>
</dbReference>
<keyword evidence="4" id="KW-0547">Nucleotide-binding</keyword>
<feature type="domain" description="ABC transmembrane type-1" evidence="12">
    <location>
        <begin position="33"/>
        <end position="315"/>
    </location>
</feature>
<dbReference type="GO" id="GO:0034775">
    <property type="term" value="P:glutathione transmembrane transport"/>
    <property type="evidence" value="ECO:0007669"/>
    <property type="project" value="InterPro"/>
</dbReference>
<dbReference type="InterPro" id="IPR014223">
    <property type="entry name" value="ABC_CydC/D"/>
</dbReference>
<name>U1N4S4_SEGRC</name>
<dbReference type="Gene3D" id="3.40.50.300">
    <property type="entry name" value="P-loop containing nucleotide triphosphate hydrolases"/>
    <property type="match status" value="1"/>
</dbReference>
<evidence type="ECO:0000256" key="2">
    <source>
        <dbReference type="ARBA" id="ARBA00022519"/>
    </source>
</evidence>
<comment type="similarity">
    <text evidence="9">Belongs to the ABC transporter superfamily. Siderophore-Fe(3+) uptake transporter (SIUT) (TC 3.A.1.21) family.</text>
</comment>
<dbReference type="InterPro" id="IPR039421">
    <property type="entry name" value="Type_1_exporter"/>
</dbReference>
<keyword evidence="2" id="KW-1003">Cell membrane</keyword>
<dbReference type="PANTHER" id="PTHR24221">
    <property type="entry name" value="ATP-BINDING CASSETTE SUB-FAMILY B"/>
    <property type="match status" value="1"/>
</dbReference>
<dbReference type="eggNOG" id="COG4987">
    <property type="taxonomic scope" value="Bacteria"/>
</dbReference>
<dbReference type="InterPro" id="IPR011527">
    <property type="entry name" value="ABC1_TM_dom"/>
</dbReference>
<dbReference type="GO" id="GO:0016887">
    <property type="term" value="F:ATP hydrolysis activity"/>
    <property type="evidence" value="ECO:0007669"/>
    <property type="project" value="InterPro"/>
</dbReference>
<feature type="transmembrane region" description="Helical" evidence="10">
    <location>
        <begin position="32"/>
        <end position="58"/>
    </location>
</feature>
<keyword evidence="14" id="KW-1185">Reference proteome</keyword>
<keyword evidence="6" id="KW-1278">Translocase</keyword>
<dbReference type="GO" id="GO:0005886">
    <property type="term" value="C:plasma membrane"/>
    <property type="evidence" value="ECO:0007669"/>
    <property type="project" value="UniProtKB-SubCell"/>
</dbReference>
<dbReference type="PROSITE" id="PS00211">
    <property type="entry name" value="ABC_TRANSPORTER_1"/>
    <property type="match status" value="1"/>
</dbReference>
<evidence type="ECO:0000259" key="11">
    <source>
        <dbReference type="PROSITE" id="PS50893"/>
    </source>
</evidence>
<feature type="transmembrane region" description="Helical" evidence="10">
    <location>
        <begin position="286"/>
        <end position="307"/>
    </location>
</feature>
<sequence>MPDQQSEELGAAPVRGGLRRALALLSLRPAQVVGAVGTGVATHLSALGLTALSGWLILRAWQMPPVLFLSVAIVAVRALGLSRGLFRYLDRLAAHRIALGGLVGARERVYVALASGDPAATYGLRRGELAERLGADLDAVGDAVVRALLPIAVAVVTAASAVAAMALFAPAAAVALLVIAVLVVGVVPALSARAARADEEAGALAQTRYAAEAVAVLEHADELQVAGKLPKALAALGEAQAEVVAARDGAAKSHAWAAAGVPLGSGLAVLAVFLDPDVVRSAAASPTLLGVAVFLALAAFDAASGLPEAAQRLVASRSAAARVVALLDEAGGETGGAPAQDRPQVPSAAPRVRAAELRIGWPGGRQRRLGSFEIEPGDRLAVLGPSGSGKTTLLLTLAGLLRPRGGELLGLSDDPALLPGQIAYFPEDGHLFATTVRENLLVANGSASADEVERALASVGMSDWARSLPCGVDTVLVGGAEAVSAGQRRRLLLARALLSRAPILLLDEPTEHLDRESSSALLRALLDPDHGLVPVGRTVILATHHREAVSGRRALDFAPDAGAAWPPPLG</sequence>
<proteinExistence type="inferred from homology"/>
<evidence type="ECO:0000256" key="9">
    <source>
        <dbReference type="ARBA" id="ARBA00023455"/>
    </source>
</evidence>
<dbReference type="GO" id="GO:0005524">
    <property type="term" value="F:ATP binding"/>
    <property type="evidence" value="ECO:0007669"/>
    <property type="project" value="UniProtKB-KW"/>
</dbReference>
<dbReference type="InterPro" id="IPR003439">
    <property type="entry name" value="ABC_transporter-like_ATP-bd"/>
</dbReference>
<accession>U1N4S4</accession>
<feature type="transmembrane region" description="Helical" evidence="10">
    <location>
        <begin position="64"/>
        <end position="86"/>
    </location>
</feature>
<dbReference type="GO" id="GO:0045454">
    <property type="term" value="P:cell redox homeostasis"/>
    <property type="evidence" value="ECO:0007669"/>
    <property type="project" value="InterPro"/>
</dbReference>
<organism evidence="13 14">
    <name type="scientific">Segniliparus rugosus (strain ATCC BAA-974 / DSM 45345 / CCUG 50838 / CIP 108380 / JCM 13579 / CDC 945)</name>
    <dbReference type="NCBI Taxonomy" id="679197"/>
    <lineage>
        <taxon>Bacteria</taxon>
        <taxon>Bacillati</taxon>
        <taxon>Actinomycetota</taxon>
        <taxon>Actinomycetes</taxon>
        <taxon>Mycobacteriales</taxon>
        <taxon>Segniliparaceae</taxon>
        <taxon>Segniliparus</taxon>
    </lineage>
</organism>
<evidence type="ECO:0000313" key="13">
    <source>
        <dbReference type="EMBL" id="ERG69194.1"/>
    </source>
</evidence>
<evidence type="ECO:0000256" key="4">
    <source>
        <dbReference type="ARBA" id="ARBA00022741"/>
    </source>
</evidence>
<dbReference type="SUPFAM" id="SSF90123">
    <property type="entry name" value="ABC transporter transmembrane region"/>
    <property type="match status" value="1"/>
</dbReference>
<dbReference type="HOGENOM" id="CLU_000604_84_9_11"/>
<evidence type="ECO:0000256" key="1">
    <source>
        <dbReference type="ARBA" id="ARBA00004429"/>
    </source>
</evidence>
<comment type="subcellular location">
    <subcellularLocation>
        <location evidence="1">Cell inner membrane</location>
        <topology evidence="1">Multi-pass membrane protein</topology>
    </subcellularLocation>
</comment>
<feature type="transmembrane region" description="Helical" evidence="10">
    <location>
        <begin position="255"/>
        <end position="274"/>
    </location>
</feature>
<keyword evidence="5" id="KW-0067">ATP-binding</keyword>
<dbReference type="SMART" id="SM00382">
    <property type="entry name" value="AAA"/>
    <property type="match status" value="1"/>
</dbReference>
<dbReference type="GO" id="GO:0034040">
    <property type="term" value="F:ATPase-coupled lipid transmembrane transporter activity"/>
    <property type="evidence" value="ECO:0007669"/>
    <property type="project" value="TreeGrafter"/>
</dbReference>
<dbReference type="SUPFAM" id="SSF52540">
    <property type="entry name" value="P-loop containing nucleoside triphosphate hydrolases"/>
    <property type="match status" value="1"/>
</dbReference>
<dbReference type="Pfam" id="PF00005">
    <property type="entry name" value="ABC_tran"/>
    <property type="match status" value="1"/>
</dbReference>
<feature type="transmembrane region" description="Helical" evidence="10">
    <location>
        <begin position="147"/>
        <end position="168"/>
    </location>
</feature>
<gene>
    <name evidence="13" type="ORF">HMPREF9336_04338</name>
</gene>
<evidence type="ECO:0000256" key="5">
    <source>
        <dbReference type="ARBA" id="ARBA00022840"/>
    </source>
</evidence>
<evidence type="ECO:0000256" key="10">
    <source>
        <dbReference type="SAM" id="Phobius"/>
    </source>
</evidence>